<name>A0A381F3B7_CAMUP</name>
<evidence type="ECO:0000313" key="1">
    <source>
        <dbReference type="EMBL" id="SUX41056.1"/>
    </source>
</evidence>
<gene>
    <name evidence="1" type="ORF">NCTC12264_01874</name>
</gene>
<accession>A0A381F3B7</accession>
<sequence>MSNFIQELKNKAKGLTLTREQYIVKATFELHQIALNYDDEKLIESLAKLCSYALILDFDIDESEFELGDRQGIVELVLLSLYESLAGETFSKENGLFRVCFNALKFLGADSFKEIEMALSENKGSEQVNYPQSTTKVNHNAIHSNTKSFGGFWGFVKKAPILAPELETVRILRTISKQLEDVSRKLDK</sequence>
<proteinExistence type="predicted"/>
<dbReference type="RefSeq" id="WP_115631312.1">
    <property type="nucleotide sequence ID" value="NZ_JANKIR010000033.1"/>
</dbReference>
<organism evidence="1 2">
    <name type="scientific">Campylobacter upsaliensis</name>
    <dbReference type="NCBI Taxonomy" id="28080"/>
    <lineage>
        <taxon>Bacteria</taxon>
        <taxon>Pseudomonadati</taxon>
        <taxon>Campylobacterota</taxon>
        <taxon>Epsilonproteobacteria</taxon>
        <taxon>Campylobacterales</taxon>
        <taxon>Campylobacteraceae</taxon>
        <taxon>Campylobacter</taxon>
    </lineage>
</organism>
<dbReference type="AlphaFoldDB" id="A0A381F3B7"/>
<dbReference type="EMBL" id="UFUZ01000002">
    <property type="protein sequence ID" value="SUX41056.1"/>
    <property type="molecule type" value="Genomic_DNA"/>
</dbReference>
<evidence type="ECO:0000313" key="2">
    <source>
        <dbReference type="Proteomes" id="UP000254161"/>
    </source>
</evidence>
<protein>
    <submittedName>
        <fullName evidence="1">Uncharacterized protein</fullName>
    </submittedName>
</protein>
<dbReference type="Proteomes" id="UP000254161">
    <property type="component" value="Unassembled WGS sequence"/>
</dbReference>
<reference evidence="1 2" key="1">
    <citation type="submission" date="2018-06" db="EMBL/GenBank/DDBJ databases">
        <authorList>
            <consortium name="Pathogen Informatics"/>
            <person name="Doyle S."/>
        </authorList>
    </citation>
    <scope>NUCLEOTIDE SEQUENCE [LARGE SCALE GENOMIC DNA]</scope>
    <source>
        <strain evidence="1 2">NCTC12264</strain>
    </source>
</reference>